<dbReference type="InterPro" id="IPR036322">
    <property type="entry name" value="WD40_repeat_dom_sf"/>
</dbReference>
<organism evidence="1 2">
    <name type="scientific">Lachancea fermentati</name>
    <name type="common">Zygosaccharomyces fermentati</name>
    <dbReference type="NCBI Taxonomy" id="4955"/>
    <lineage>
        <taxon>Eukaryota</taxon>
        <taxon>Fungi</taxon>
        <taxon>Dikarya</taxon>
        <taxon>Ascomycota</taxon>
        <taxon>Saccharomycotina</taxon>
        <taxon>Saccharomycetes</taxon>
        <taxon>Saccharomycetales</taxon>
        <taxon>Saccharomycetaceae</taxon>
        <taxon>Lachancea</taxon>
    </lineage>
</organism>
<protein>
    <submittedName>
        <fullName evidence="1">LAFE_0F08922g1_1</fullName>
    </submittedName>
</protein>
<dbReference type="EMBL" id="LT598490">
    <property type="protein sequence ID" value="SCW02551.1"/>
    <property type="molecule type" value="Genomic_DNA"/>
</dbReference>
<accession>A0A1G4MFN0</accession>
<dbReference type="OrthoDB" id="5324744at2759"/>
<dbReference type="Proteomes" id="UP000190831">
    <property type="component" value="Chromosome F"/>
</dbReference>
<keyword evidence="2" id="KW-1185">Reference proteome</keyword>
<dbReference type="InterPro" id="IPR015943">
    <property type="entry name" value="WD40/YVTN_repeat-like_dom_sf"/>
</dbReference>
<dbReference type="Gene3D" id="2.130.10.10">
    <property type="entry name" value="YVTN repeat-like/Quinoprotein amine dehydrogenase"/>
    <property type="match status" value="1"/>
</dbReference>
<dbReference type="STRING" id="4955.A0A1G4MFN0"/>
<sequence length="640" mass="72292">MSLKQIISDLEQNIFLPHDLIASEGSGQQYKCKVKYDIVDDAAMLQCGCILSEALYKKWVKRCDGRQSCPLCFKSPSVLVGPIGPLRNLYHQLHFFKEDKAEELVPMRKKSSEQQSLLSLFHSVASKLNNTAENIVTDAHSLDNVSNAKTMPIQDSRSTSIPITTTPSQPSVQISQLDEEKEFYFAKCFPMYRKRSQFNTHPKFLRTRSKLFINTAISPDCTKFALITEHKWEVYSIPLEHKRHNDHSSKTKDSAKRFIDTARQKKEHMNSGKEPELLFCGKSSGEFGPNFDKLSMPSDLRALHPIYAWDDSQISSSSAQSPDSSFHWEHLYCKLSDKFLVISGSKGHFRVFDLLRGGEPIYTYGSTFPIRCIDIDPQSSVIACGITGNDRASGAEQALILFHKIERDTTKVVNSFDTDEIHFPPPITITLPYRDPINTLQFSPDSAYLSCSTALESRFLVISLRKINEPRLVMKSLRSIDTSLESEGITDTKIFPGNSNLMCVTSVAFNAPPIVINTKIQTINGVQTVAQPTMLLRLDELGSKIHKCEISPRNDSIAFLDRNGTVYIMYAPTLLDNEKRRVVAVEEVANAYRMREAASLRFSADGHRLYLLDRKGTLYVEDFAYGLPQDHEVTKCKQIN</sequence>
<dbReference type="OMA" id="PEITRCK"/>
<evidence type="ECO:0000313" key="2">
    <source>
        <dbReference type="Proteomes" id="UP000190831"/>
    </source>
</evidence>
<reference evidence="2" key="1">
    <citation type="submission" date="2016-03" db="EMBL/GenBank/DDBJ databases">
        <authorList>
            <person name="Devillers H."/>
        </authorList>
    </citation>
    <scope>NUCLEOTIDE SEQUENCE [LARGE SCALE GENOMIC DNA]</scope>
</reference>
<dbReference type="AlphaFoldDB" id="A0A1G4MFN0"/>
<proteinExistence type="predicted"/>
<evidence type="ECO:0000313" key="1">
    <source>
        <dbReference type="EMBL" id="SCW02551.1"/>
    </source>
</evidence>
<dbReference type="SUPFAM" id="SSF50978">
    <property type="entry name" value="WD40 repeat-like"/>
    <property type="match status" value="1"/>
</dbReference>
<name>A0A1G4MFN0_LACFM</name>
<gene>
    <name evidence="1" type="ORF">LAFE_0F08922G</name>
</gene>